<sequence length="438" mass="48447">MTSINKRILFWLDDIPPHSPPSLQPITKKRSLSVANFPPSPPLSGDMEEQTATPAPKKRKLGLSKMLLARAEDEASGEKSGDETPRQQGSRSVTDTSSQRGSSGQGTSISKQSSPTKHLSALSVQPYGLVQRTLSVSDANVPESLNELYQDMKNISDGNGAIPKYLEEEISALPPAHGGFTPSMYDKDEKRFPSTSHRKIPLSDVMLLVTEAIRCSDSSFDEHAWNGLVHLPLLNAVFHGSNSRLQQLDGFAPCTSASILPQYKIKSASGKKVNYVCYINPENDPAQPNLTATINTIRASLEDASINHTDYIPDCPISFSIETKRGDESGKKAALQMGGHEWKFVASVFVNRKTILWTTSRGFGSTEELPSTFRIIAGVQRLRVWALEVFWPWYKHPKSETFHLIPAVGALLGFGNNAWIVEREWESWANRWMIDLGN</sequence>
<comment type="caution">
    <text evidence="3">The sequence shown here is derived from an EMBL/GenBank/DDBJ whole genome shotgun (WGS) entry which is preliminary data.</text>
</comment>
<dbReference type="Proteomes" id="UP000544095">
    <property type="component" value="Unassembled WGS sequence"/>
</dbReference>
<evidence type="ECO:0000313" key="3">
    <source>
        <dbReference type="EMBL" id="KAF5565938.1"/>
    </source>
</evidence>
<accession>A0A8H5K4S1</accession>
<reference evidence="3 4" key="1">
    <citation type="submission" date="2020-05" db="EMBL/GenBank/DDBJ databases">
        <title>Identification and distribution of gene clusters putatively required for synthesis of sphingolipid metabolism inhibitors in phylogenetically diverse species of the filamentous fungus Fusarium.</title>
        <authorList>
            <person name="Kim H.-S."/>
            <person name="Busman M."/>
            <person name="Brown D.W."/>
            <person name="Divon H."/>
            <person name="Uhlig S."/>
            <person name="Proctor R.H."/>
        </authorList>
    </citation>
    <scope>NUCLEOTIDE SEQUENCE [LARGE SCALE GENOMIC DNA]</scope>
    <source>
        <strain evidence="3 4">NRRL 25211</strain>
    </source>
</reference>
<evidence type="ECO:0000259" key="2">
    <source>
        <dbReference type="Pfam" id="PF20516"/>
    </source>
</evidence>
<feature type="region of interest" description="Disordered" evidence="1">
    <location>
        <begin position="13"/>
        <end position="118"/>
    </location>
</feature>
<keyword evidence="4" id="KW-1185">Reference proteome</keyword>
<dbReference type="InterPro" id="IPR046797">
    <property type="entry name" value="PDDEXK_12"/>
</dbReference>
<organism evidence="3 4">
    <name type="scientific">Fusarium pseudoanthophilum</name>
    <dbReference type="NCBI Taxonomy" id="48495"/>
    <lineage>
        <taxon>Eukaryota</taxon>
        <taxon>Fungi</taxon>
        <taxon>Dikarya</taxon>
        <taxon>Ascomycota</taxon>
        <taxon>Pezizomycotina</taxon>
        <taxon>Sordariomycetes</taxon>
        <taxon>Hypocreomycetidae</taxon>
        <taxon>Hypocreales</taxon>
        <taxon>Nectriaceae</taxon>
        <taxon>Fusarium</taxon>
        <taxon>Fusarium fujikuroi species complex</taxon>
    </lineage>
</organism>
<feature type="domain" description="PD-(D/E)XK nuclease-like" evidence="2">
    <location>
        <begin position="191"/>
        <end position="338"/>
    </location>
</feature>
<proteinExistence type="predicted"/>
<dbReference type="Pfam" id="PF20516">
    <property type="entry name" value="PDDEXK_12"/>
    <property type="match status" value="2"/>
</dbReference>
<feature type="compositionally biased region" description="Basic and acidic residues" evidence="1">
    <location>
        <begin position="70"/>
        <end position="85"/>
    </location>
</feature>
<feature type="domain" description="PD-(D/E)XK nuclease-like" evidence="2">
    <location>
        <begin position="339"/>
        <end position="391"/>
    </location>
</feature>
<dbReference type="EMBL" id="JAAOAR010001458">
    <property type="protein sequence ID" value="KAF5565938.1"/>
    <property type="molecule type" value="Genomic_DNA"/>
</dbReference>
<evidence type="ECO:0000313" key="4">
    <source>
        <dbReference type="Proteomes" id="UP000544095"/>
    </source>
</evidence>
<evidence type="ECO:0000256" key="1">
    <source>
        <dbReference type="SAM" id="MobiDB-lite"/>
    </source>
</evidence>
<dbReference type="AlphaFoldDB" id="A0A8H5K4S1"/>
<name>A0A8H5K4S1_9HYPO</name>
<protein>
    <recommendedName>
        <fullName evidence="2">PD-(D/E)XK nuclease-like domain-containing protein</fullName>
    </recommendedName>
</protein>
<gene>
    <name evidence="3" type="ORF">FPANT_14146</name>
</gene>
<feature type="compositionally biased region" description="Low complexity" evidence="1">
    <location>
        <begin position="96"/>
        <end position="110"/>
    </location>
</feature>
<feature type="compositionally biased region" description="Polar residues" evidence="1">
    <location>
        <begin position="86"/>
        <end position="95"/>
    </location>
</feature>